<keyword evidence="1" id="KW-0812">Transmembrane</keyword>
<keyword evidence="1" id="KW-1133">Transmembrane helix</keyword>
<dbReference type="AlphaFoldDB" id="A3PBP1"/>
<feature type="transmembrane region" description="Helical" evidence="1">
    <location>
        <begin position="37"/>
        <end position="57"/>
    </location>
</feature>
<dbReference type="eggNOG" id="ENOG5030PZV">
    <property type="taxonomic scope" value="Bacteria"/>
</dbReference>
<keyword evidence="3" id="KW-1185">Reference proteome</keyword>
<dbReference type="EMBL" id="CP000576">
    <property type="protein sequence ID" value="ABO17166.1"/>
    <property type="molecule type" value="Genomic_DNA"/>
</dbReference>
<evidence type="ECO:0000313" key="2">
    <source>
        <dbReference type="EMBL" id="ABO17166.1"/>
    </source>
</evidence>
<dbReference type="KEGG" id="pmg:P9301_05431"/>
<accession>A3PBP1</accession>
<name>A3PBP1_PROM0</name>
<keyword evidence="1" id="KW-0472">Membrane</keyword>
<dbReference type="HOGENOM" id="CLU_1814109_0_0_3"/>
<protein>
    <submittedName>
        <fullName evidence="2">Uncharacterized protein</fullName>
    </submittedName>
</protein>
<proteinExistence type="predicted"/>
<sequence>MMKPYGNQLNLKKKVPYEGKKDSEKISIINIKLVHQIFDTINISLLVLIFALFFLSFDSQRKWSNTYKILSKTRAINNNLIDYISKIEEFYISELESLNIYRKTKPEDLIYIDKLTEKKESTFKKNLNTFIEGFSDSKYQRGY</sequence>
<dbReference type="STRING" id="167546.P9301_05431"/>
<gene>
    <name evidence="2" type="ordered locus">P9301_05431</name>
</gene>
<evidence type="ECO:0000256" key="1">
    <source>
        <dbReference type="SAM" id="Phobius"/>
    </source>
</evidence>
<organism evidence="2 3">
    <name type="scientific">Prochlorococcus marinus (strain MIT 9301)</name>
    <dbReference type="NCBI Taxonomy" id="167546"/>
    <lineage>
        <taxon>Bacteria</taxon>
        <taxon>Bacillati</taxon>
        <taxon>Cyanobacteriota</taxon>
        <taxon>Cyanophyceae</taxon>
        <taxon>Synechococcales</taxon>
        <taxon>Prochlorococcaceae</taxon>
        <taxon>Prochlorococcus</taxon>
    </lineage>
</organism>
<reference evidence="2 3" key="1">
    <citation type="journal article" date="2007" name="PLoS Genet.">
        <title>Patterns and implications of gene gain and loss in the evolution of Prochlorococcus.</title>
        <authorList>
            <person name="Kettler G.C."/>
            <person name="Martiny A.C."/>
            <person name="Huang K."/>
            <person name="Zucker J."/>
            <person name="Coleman M.L."/>
            <person name="Rodrigue S."/>
            <person name="Chen F."/>
            <person name="Lapidus A."/>
            <person name="Ferriera S."/>
            <person name="Johnson J."/>
            <person name="Steglich C."/>
            <person name="Church G.M."/>
            <person name="Richardson P."/>
            <person name="Chisholm S.W."/>
        </authorList>
    </citation>
    <scope>NUCLEOTIDE SEQUENCE [LARGE SCALE GENOMIC DNA]</scope>
    <source>
        <strain evidence="2 3">MIT 9301</strain>
    </source>
</reference>
<evidence type="ECO:0000313" key="3">
    <source>
        <dbReference type="Proteomes" id="UP000001430"/>
    </source>
</evidence>
<dbReference type="Proteomes" id="UP000001430">
    <property type="component" value="Chromosome"/>
</dbReference>